<evidence type="ECO:0000313" key="2">
    <source>
        <dbReference type="EMBL" id="GIY10564.1"/>
    </source>
</evidence>
<evidence type="ECO:0000256" key="1">
    <source>
        <dbReference type="SAM" id="MobiDB-lite"/>
    </source>
</evidence>
<dbReference type="AlphaFoldDB" id="A0AAV4QML7"/>
<gene>
    <name evidence="2" type="ORF">CDAR_91821</name>
</gene>
<dbReference type="EMBL" id="BPLQ01004772">
    <property type="protein sequence ID" value="GIY10564.1"/>
    <property type="molecule type" value="Genomic_DNA"/>
</dbReference>
<keyword evidence="3" id="KW-1185">Reference proteome</keyword>
<accession>A0AAV4QML7</accession>
<evidence type="ECO:0000313" key="3">
    <source>
        <dbReference type="Proteomes" id="UP001054837"/>
    </source>
</evidence>
<feature type="region of interest" description="Disordered" evidence="1">
    <location>
        <begin position="1"/>
        <end position="21"/>
    </location>
</feature>
<organism evidence="2 3">
    <name type="scientific">Caerostris darwini</name>
    <dbReference type="NCBI Taxonomy" id="1538125"/>
    <lineage>
        <taxon>Eukaryota</taxon>
        <taxon>Metazoa</taxon>
        <taxon>Ecdysozoa</taxon>
        <taxon>Arthropoda</taxon>
        <taxon>Chelicerata</taxon>
        <taxon>Arachnida</taxon>
        <taxon>Araneae</taxon>
        <taxon>Araneomorphae</taxon>
        <taxon>Entelegynae</taxon>
        <taxon>Araneoidea</taxon>
        <taxon>Araneidae</taxon>
        <taxon>Caerostris</taxon>
    </lineage>
</organism>
<comment type="caution">
    <text evidence="2">The sequence shown here is derived from an EMBL/GenBank/DDBJ whole genome shotgun (WGS) entry which is preliminary data.</text>
</comment>
<dbReference type="Proteomes" id="UP001054837">
    <property type="component" value="Unassembled WGS sequence"/>
</dbReference>
<name>A0AAV4QML7_9ARAC</name>
<reference evidence="2 3" key="1">
    <citation type="submission" date="2021-06" db="EMBL/GenBank/DDBJ databases">
        <title>Caerostris darwini draft genome.</title>
        <authorList>
            <person name="Kono N."/>
            <person name="Arakawa K."/>
        </authorList>
    </citation>
    <scope>NUCLEOTIDE SEQUENCE [LARGE SCALE GENOMIC DNA]</scope>
</reference>
<proteinExistence type="predicted"/>
<feature type="compositionally biased region" description="Basic and acidic residues" evidence="1">
    <location>
        <begin position="1"/>
        <end position="20"/>
    </location>
</feature>
<protein>
    <submittedName>
        <fullName evidence="2">Uncharacterized protein</fullName>
    </submittedName>
</protein>
<sequence>MTLMHGGEKNNEFPHEKDARGQQLKASHLRVAISKYGLEYYHHVTADVLNEVLARLNLWWRCTGVQPCESRPTRKVEEEKTNTRAMNWNPFECQLCLELIANDKLMAQCADNQKGALSGKRF</sequence>